<proteinExistence type="predicted"/>
<dbReference type="Proteomes" id="UP000032180">
    <property type="component" value="Chromosome 12"/>
</dbReference>
<reference evidence="1" key="3">
    <citation type="submission" date="2015-04" db="UniProtKB">
        <authorList>
            <consortium name="EnsemblPlants"/>
        </authorList>
    </citation>
    <scope>IDENTIFICATION</scope>
</reference>
<organism evidence="1 2">
    <name type="scientific">Leersia perrieri</name>
    <dbReference type="NCBI Taxonomy" id="77586"/>
    <lineage>
        <taxon>Eukaryota</taxon>
        <taxon>Viridiplantae</taxon>
        <taxon>Streptophyta</taxon>
        <taxon>Embryophyta</taxon>
        <taxon>Tracheophyta</taxon>
        <taxon>Spermatophyta</taxon>
        <taxon>Magnoliopsida</taxon>
        <taxon>Liliopsida</taxon>
        <taxon>Poales</taxon>
        <taxon>Poaceae</taxon>
        <taxon>BOP clade</taxon>
        <taxon>Oryzoideae</taxon>
        <taxon>Oryzeae</taxon>
        <taxon>Oryzinae</taxon>
        <taxon>Leersia</taxon>
    </lineage>
</organism>
<accession>A0A0D9XXI0</accession>
<dbReference type="HOGENOM" id="CLU_2907314_0_0_1"/>
<reference evidence="2" key="2">
    <citation type="submission" date="2013-12" db="EMBL/GenBank/DDBJ databases">
        <authorList>
            <person name="Yu Y."/>
            <person name="Lee S."/>
            <person name="de Baynast K."/>
            <person name="Wissotski M."/>
            <person name="Liu L."/>
            <person name="Talag J."/>
            <person name="Goicoechea J."/>
            <person name="Angelova A."/>
            <person name="Jetty R."/>
            <person name="Kudrna D."/>
            <person name="Golser W."/>
            <person name="Rivera L."/>
            <person name="Zhang J."/>
            <person name="Wing R."/>
        </authorList>
    </citation>
    <scope>NUCLEOTIDE SEQUENCE</scope>
</reference>
<dbReference type="EnsemblPlants" id="LPERR12G04510.1">
    <property type="protein sequence ID" value="LPERR12G04510.1"/>
    <property type="gene ID" value="LPERR12G04510"/>
</dbReference>
<sequence length="62" mass="6680">MGLKLVAKTFRPMLRPTPNRPVSPFVFPSPIVAGGHCRAAGGELAVAAVVTTRHLTERLRTE</sequence>
<dbReference type="AlphaFoldDB" id="A0A0D9XXI0"/>
<keyword evidence="2" id="KW-1185">Reference proteome</keyword>
<dbReference type="Gramene" id="LPERR12G04510.1">
    <property type="protein sequence ID" value="LPERR12G04510.1"/>
    <property type="gene ID" value="LPERR12G04510"/>
</dbReference>
<reference evidence="1 2" key="1">
    <citation type="submission" date="2012-08" db="EMBL/GenBank/DDBJ databases">
        <title>Oryza genome evolution.</title>
        <authorList>
            <person name="Wing R.A."/>
        </authorList>
    </citation>
    <scope>NUCLEOTIDE SEQUENCE</scope>
</reference>
<name>A0A0D9XXI0_9ORYZ</name>
<evidence type="ECO:0000313" key="1">
    <source>
        <dbReference type="EnsemblPlants" id="LPERR12G04510.1"/>
    </source>
</evidence>
<evidence type="ECO:0000313" key="2">
    <source>
        <dbReference type="Proteomes" id="UP000032180"/>
    </source>
</evidence>
<protein>
    <submittedName>
        <fullName evidence="1">Uncharacterized protein</fullName>
    </submittedName>
</protein>